<dbReference type="Proteomes" id="UP000241190">
    <property type="component" value="Unassembled WGS sequence"/>
</dbReference>
<evidence type="ECO:0000313" key="3">
    <source>
        <dbReference type="EMBL" id="PSV91509.1"/>
    </source>
</evidence>
<comment type="caution">
    <text evidence="3">The sequence shown here is derived from an EMBL/GenBank/DDBJ whole genome shotgun (WGS) entry which is preliminary data.</text>
</comment>
<evidence type="ECO:0000256" key="1">
    <source>
        <dbReference type="SAM" id="SignalP"/>
    </source>
</evidence>
<evidence type="ECO:0000313" key="4">
    <source>
        <dbReference type="EMBL" id="PSW92829.1"/>
    </source>
</evidence>
<keyword evidence="5" id="KW-1185">Reference proteome</keyword>
<keyword evidence="3" id="KW-0255">Endonuclease</keyword>
<dbReference type="InterPro" id="IPR036691">
    <property type="entry name" value="Endo/exonu/phosph_ase_sf"/>
</dbReference>
<feature type="domain" description="Endonuclease/exonuclease/phosphatase" evidence="2">
    <location>
        <begin position="69"/>
        <end position="273"/>
    </location>
</feature>
<dbReference type="Pfam" id="PF03372">
    <property type="entry name" value="Exo_endo_phos"/>
    <property type="match status" value="1"/>
</dbReference>
<keyword evidence="1" id="KW-0732">Signal</keyword>
<evidence type="ECO:0000313" key="6">
    <source>
        <dbReference type="Proteomes" id="UP000241954"/>
    </source>
</evidence>
<evidence type="ECO:0000313" key="5">
    <source>
        <dbReference type="Proteomes" id="UP000241190"/>
    </source>
</evidence>
<reference evidence="3 6" key="1">
    <citation type="submission" date="2018-01" db="EMBL/GenBank/DDBJ databases">
        <title>Whole genome sequencing of Histamine producing bacteria.</title>
        <authorList>
            <person name="Butler K."/>
        </authorList>
    </citation>
    <scope>NUCLEOTIDE SEQUENCE [LARGE SCALE GENOMIC DNA]</scope>
    <source>
        <strain evidence="4 5">ATCC 51761</strain>
        <strain evidence="3 6">NCIMB 13481</strain>
    </source>
</reference>
<dbReference type="NCBIfam" id="NF003840">
    <property type="entry name" value="PRK05421.1-2"/>
    <property type="match status" value="1"/>
</dbReference>
<dbReference type="InterPro" id="IPR005135">
    <property type="entry name" value="Endo/exonuclease/phosphatase"/>
</dbReference>
<dbReference type="SUPFAM" id="SSF56219">
    <property type="entry name" value="DNase I-like"/>
    <property type="match status" value="1"/>
</dbReference>
<name>A0A0D8PMT9_9GAMM</name>
<dbReference type="RefSeq" id="WP_045038187.1">
    <property type="nucleotide sequence ID" value="NZ_CAMQYU010000012.1"/>
</dbReference>
<dbReference type="NCBIfam" id="NF003841">
    <property type="entry name" value="PRK05421.1-3"/>
    <property type="match status" value="1"/>
</dbReference>
<keyword evidence="3" id="KW-0540">Nuclease</keyword>
<dbReference type="Proteomes" id="UP000241954">
    <property type="component" value="Unassembled WGS sequence"/>
</dbReference>
<dbReference type="GO" id="GO:0004519">
    <property type="term" value="F:endonuclease activity"/>
    <property type="evidence" value="ECO:0007669"/>
    <property type="project" value="UniProtKB-KW"/>
</dbReference>
<feature type="signal peptide" evidence="1">
    <location>
        <begin position="1"/>
        <end position="24"/>
    </location>
</feature>
<keyword evidence="3" id="KW-0378">Hydrolase</keyword>
<gene>
    <name evidence="3" type="ORF">C9I88_17405</name>
    <name evidence="4" type="ORF">C9J52_16555</name>
</gene>
<organism evidence="3 6">
    <name type="scientific">Photobacterium iliopiscarium</name>
    <dbReference type="NCBI Taxonomy" id="56192"/>
    <lineage>
        <taxon>Bacteria</taxon>
        <taxon>Pseudomonadati</taxon>
        <taxon>Pseudomonadota</taxon>
        <taxon>Gammaproteobacteria</taxon>
        <taxon>Vibrionales</taxon>
        <taxon>Vibrionaceae</taxon>
        <taxon>Photobacterium</taxon>
    </lineage>
</organism>
<dbReference type="EMBL" id="PYOP01000033">
    <property type="protein sequence ID" value="PSW92829.1"/>
    <property type="molecule type" value="Genomic_DNA"/>
</dbReference>
<feature type="chain" id="PRO_5030006023" evidence="1">
    <location>
        <begin position="25"/>
        <end position="288"/>
    </location>
</feature>
<sequence>MARRTKTKVVAGLGVVAGALGLGAFNSSFDVTMQPEVTNEVFAPHFTYRCIESEIAPPLDNNGVLTVAVWNIYKQQRPNWRQALESFSQQSDLVLLQEASLNTDLKNYLDAHHWQVRMANAFRFLDTPAGVMNLSRVSSRQTCAYLAMEPWLRLPKSALLSQFTLSDGQTLAVVNLHGVNFAIGLNEYKQQLDSLKSVLEQHQGPIILAGDFNTWRKARIKVVRSFAHSLGLKEVQYHNDQRVRVLGKPLDHLYYRDLQLIKSEAPKTDASDHNPLLATFKLTQSVMY</sequence>
<dbReference type="EMBL" id="PYLW01000026">
    <property type="protein sequence ID" value="PSV91509.1"/>
    <property type="molecule type" value="Genomic_DNA"/>
</dbReference>
<proteinExistence type="predicted"/>
<dbReference type="GO" id="GO:0004527">
    <property type="term" value="F:exonuclease activity"/>
    <property type="evidence" value="ECO:0007669"/>
    <property type="project" value="UniProtKB-KW"/>
</dbReference>
<evidence type="ECO:0000259" key="2">
    <source>
        <dbReference type="Pfam" id="PF03372"/>
    </source>
</evidence>
<dbReference type="OrthoDB" id="9793162at2"/>
<dbReference type="Gene3D" id="3.60.10.10">
    <property type="entry name" value="Endonuclease/exonuclease/phosphatase"/>
    <property type="match status" value="1"/>
</dbReference>
<dbReference type="GeneID" id="93550222"/>
<dbReference type="AlphaFoldDB" id="A0A0D8PMT9"/>
<protein>
    <submittedName>
        <fullName evidence="3">Endonuclease/exonuclease/phosphatase family protein</fullName>
    </submittedName>
</protein>
<keyword evidence="3" id="KW-0269">Exonuclease</keyword>
<dbReference type="NCBIfam" id="NF003842">
    <property type="entry name" value="PRK05421.1-4"/>
    <property type="match status" value="1"/>
</dbReference>
<accession>A0A0D8PMT9</accession>